<dbReference type="PANTHER" id="PTHR45523">
    <property type="entry name" value="TETRATRICOPEPTIDE REPEAT (TPR)-CONTAINING PROTEIN-RELATED"/>
    <property type="match status" value="1"/>
</dbReference>
<organism evidence="1 2">
    <name type="scientific">Sesamum angolense</name>
    <dbReference type="NCBI Taxonomy" id="2727404"/>
    <lineage>
        <taxon>Eukaryota</taxon>
        <taxon>Viridiplantae</taxon>
        <taxon>Streptophyta</taxon>
        <taxon>Embryophyta</taxon>
        <taxon>Tracheophyta</taxon>
        <taxon>Spermatophyta</taxon>
        <taxon>Magnoliopsida</taxon>
        <taxon>eudicotyledons</taxon>
        <taxon>Gunneridae</taxon>
        <taxon>Pentapetalae</taxon>
        <taxon>asterids</taxon>
        <taxon>lamiids</taxon>
        <taxon>Lamiales</taxon>
        <taxon>Pedaliaceae</taxon>
        <taxon>Sesamum</taxon>
    </lineage>
</organism>
<sequence>MDELQGSVSTHSQYLACSVSMDHHSPTSANILEPQEKDLFEVTVDEDDIFKDALPDFLTLHDSAEIHEKDLSKGKSISSDIFYVAVSSDDSDFVSVTFLTRNPGSPDYDGIDTQMSIQMSKLEFYCNRPTLVALMNFGFDLSSADRGLVVQMKILMKNLQETKTRLKNMDMPQALRDYWGMGKIHPSSISIEGTLGNFRLRDLSLGSDHCWGWLCDLRNQEAESLIQFTFNSYSIEDDDYEGYDYGLSGRLSAVRIVFLYRFVQEYTAETHPDSA</sequence>
<gene>
    <name evidence="1" type="ORF">Sango_0772000</name>
</gene>
<protein>
    <submittedName>
        <fullName evidence="1">Uncharacterized protein</fullName>
    </submittedName>
</protein>
<dbReference type="Proteomes" id="UP001289374">
    <property type="component" value="Unassembled WGS sequence"/>
</dbReference>
<evidence type="ECO:0000313" key="2">
    <source>
        <dbReference type="Proteomes" id="UP001289374"/>
    </source>
</evidence>
<keyword evidence="2" id="KW-1185">Reference proteome</keyword>
<dbReference type="AlphaFoldDB" id="A0AAE1X2C2"/>
<proteinExistence type="predicted"/>
<evidence type="ECO:0000313" key="1">
    <source>
        <dbReference type="EMBL" id="KAK4404034.1"/>
    </source>
</evidence>
<name>A0AAE1X2C2_9LAMI</name>
<comment type="caution">
    <text evidence="1">The sequence shown here is derived from an EMBL/GenBank/DDBJ whole genome shotgun (WGS) entry which is preliminary data.</text>
</comment>
<dbReference type="PANTHER" id="PTHR45523:SF2">
    <property type="entry name" value="OS02G0470600 PROTEIN"/>
    <property type="match status" value="1"/>
</dbReference>
<reference evidence="1" key="1">
    <citation type="submission" date="2020-06" db="EMBL/GenBank/DDBJ databases">
        <authorList>
            <person name="Li T."/>
            <person name="Hu X."/>
            <person name="Zhang T."/>
            <person name="Song X."/>
            <person name="Zhang H."/>
            <person name="Dai N."/>
            <person name="Sheng W."/>
            <person name="Hou X."/>
            <person name="Wei L."/>
        </authorList>
    </citation>
    <scope>NUCLEOTIDE SEQUENCE</scope>
    <source>
        <strain evidence="1">K16</strain>
        <tissue evidence="1">Leaf</tissue>
    </source>
</reference>
<reference evidence="1" key="2">
    <citation type="journal article" date="2024" name="Plant">
        <title>Genomic evolution and insights into agronomic trait innovations of Sesamum species.</title>
        <authorList>
            <person name="Miao H."/>
            <person name="Wang L."/>
            <person name="Qu L."/>
            <person name="Liu H."/>
            <person name="Sun Y."/>
            <person name="Le M."/>
            <person name="Wang Q."/>
            <person name="Wei S."/>
            <person name="Zheng Y."/>
            <person name="Lin W."/>
            <person name="Duan Y."/>
            <person name="Cao H."/>
            <person name="Xiong S."/>
            <person name="Wang X."/>
            <person name="Wei L."/>
            <person name="Li C."/>
            <person name="Ma Q."/>
            <person name="Ju M."/>
            <person name="Zhao R."/>
            <person name="Li G."/>
            <person name="Mu C."/>
            <person name="Tian Q."/>
            <person name="Mei H."/>
            <person name="Zhang T."/>
            <person name="Gao T."/>
            <person name="Zhang H."/>
        </authorList>
    </citation>
    <scope>NUCLEOTIDE SEQUENCE</scope>
    <source>
        <strain evidence="1">K16</strain>
    </source>
</reference>
<accession>A0AAE1X2C2</accession>
<dbReference type="EMBL" id="JACGWL010000004">
    <property type="protein sequence ID" value="KAK4404034.1"/>
    <property type="molecule type" value="Genomic_DNA"/>
</dbReference>